<dbReference type="Pfam" id="PF02668">
    <property type="entry name" value="TauD"/>
    <property type="match status" value="1"/>
</dbReference>
<feature type="coiled-coil region" evidence="4">
    <location>
        <begin position="176"/>
        <end position="203"/>
    </location>
</feature>
<dbReference type="EMBL" id="PFFQ01000039">
    <property type="protein sequence ID" value="PIW16196.1"/>
    <property type="molecule type" value="Genomic_DNA"/>
</dbReference>
<organism evidence="6 7">
    <name type="scientific">bacterium (Candidatus Blackallbacteria) CG17_big_fil_post_rev_8_21_14_2_50_48_46</name>
    <dbReference type="NCBI Taxonomy" id="2014261"/>
    <lineage>
        <taxon>Bacteria</taxon>
        <taxon>Candidatus Blackallbacteria</taxon>
    </lineage>
</organism>
<reference evidence="6 7" key="1">
    <citation type="submission" date="2017-09" db="EMBL/GenBank/DDBJ databases">
        <title>Depth-based differentiation of microbial function through sediment-hosted aquifers and enrichment of novel symbionts in the deep terrestrial subsurface.</title>
        <authorList>
            <person name="Probst A.J."/>
            <person name="Ladd B."/>
            <person name="Jarett J.K."/>
            <person name="Geller-Mcgrath D.E."/>
            <person name="Sieber C.M."/>
            <person name="Emerson J.B."/>
            <person name="Anantharaman K."/>
            <person name="Thomas B.C."/>
            <person name="Malmstrom R."/>
            <person name="Stieglmeier M."/>
            <person name="Klingl A."/>
            <person name="Woyke T."/>
            <person name="Ryan C.M."/>
            <person name="Banfield J.F."/>
        </authorList>
    </citation>
    <scope>NUCLEOTIDE SEQUENCE [LARGE SCALE GENOMIC DNA]</scope>
    <source>
        <strain evidence="6">CG17_big_fil_post_rev_8_21_14_2_50_48_46</strain>
    </source>
</reference>
<dbReference type="GO" id="GO:0016491">
    <property type="term" value="F:oxidoreductase activity"/>
    <property type="evidence" value="ECO:0007669"/>
    <property type="project" value="UniProtKB-KW"/>
</dbReference>
<comment type="cofactor">
    <cofactor evidence="1">
        <name>Fe(2+)</name>
        <dbReference type="ChEBI" id="CHEBI:29033"/>
    </cofactor>
</comment>
<evidence type="ECO:0000256" key="4">
    <source>
        <dbReference type="SAM" id="Coils"/>
    </source>
</evidence>
<evidence type="ECO:0000256" key="1">
    <source>
        <dbReference type="ARBA" id="ARBA00001954"/>
    </source>
</evidence>
<dbReference type="SUPFAM" id="SSF51197">
    <property type="entry name" value="Clavaminate synthase-like"/>
    <property type="match status" value="1"/>
</dbReference>
<gene>
    <name evidence="6" type="ORF">COW36_13770</name>
</gene>
<proteinExistence type="predicted"/>
<evidence type="ECO:0000256" key="2">
    <source>
        <dbReference type="ARBA" id="ARBA00023002"/>
    </source>
</evidence>
<dbReference type="InterPro" id="IPR042098">
    <property type="entry name" value="TauD-like_sf"/>
</dbReference>
<keyword evidence="4" id="KW-0175">Coiled coil</keyword>
<dbReference type="AlphaFoldDB" id="A0A2M7G2Y7"/>
<name>A0A2M7G2Y7_9BACT</name>
<keyword evidence="3" id="KW-0045">Antibiotic biosynthesis</keyword>
<evidence type="ECO:0000313" key="6">
    <source>
        <dbReference type="EMBL" id="PIW16196.1"/>
    </source>
</evidence>
<evidence type="ECO:0000259" key="5">
    <source>
        <dbReference type="Pfam" id="PF02668"/>
    </source>
</evidence>
<evidence type="ECO:0000256" key="3">
    <source>
        <dbReference type="ARBA" id="ARBA00023194"/>
    </source>
</evidence>
<comment type="caution">
    <text evidence="6">The sequence shown here is derived from an EMBL/GenBank/DDBJ whole genome shotgun (WGS) entry which is preliminary data.</text>
</comment>
<keyword evidence="2" id="KW-0560">Oxidoreductase</keyword>
<evidence type="ECO:0000313" key="7">
    <source>
        <dbReference type="Proteomes" id="UP000231019"/>
    </source>
</evidence>
<sequence length="243" mass="28253">MPVSFPSFPAAWYFEQPETRRQELIQALQTEGAILLKNFPLESSHSQLELFAQDLGNPLHEAHNLQGGMLCLIEVDQSTPYPAYANTPFEFELHTDCADQQTPPDTVVLQCEQKSETGGESYFLRLSTLLAHLSEDERSALQKPDFHFRNQKFPILSSTTSGWQIRYNRLYQEIHRQSLSQEVGEQERLLNQLDQKMRELREVFQLQTGDCWILNNKQNLHGRAEFEAKSLRKLKRIRLNLHI</sequence>
<dbReference type="PANTHER" id="PTHR10696:SF56">
    <property type="entry name" value="TAUD_TFDA-LIKE DOMAIN-CONTAINING PROTEIN"/>
    <property type="match status" value="1"/>
</dbReference>
<dbReference type="InterPro" id="IPR003819">
    <property type="entry name" value="TauD/TfdA-like"/>
</dbReference>
<dbReference type="InterPro" id="IPR050411">
    <property type="entry name" value="AlphaKG_dependent_hydroxylases"/>
</dbReference>
<dbReference type="Gene3D" id="3.60.130.10">
    <property type="entry name" value="Clavaminate synthase-like"/>
    <property type="match status" value="1"/>
</dbReference>
<accession>A0A2M7G2Y7</accession>
<dbReference type="GO" id="GO:0017000">
    <property type="term" value="P:antibiotic biosynthetic process"/>
    <property type="evidence" value="ECO:0007669"/>
    <property type="project" value="UniProtKB-KW"/>
</dbReference>
<protein>
    <recommendedName>
        <fullName evidence="5">TauD/TfdA-like domain-containing protein</fullName>
    </recommendedName>
</protein>
<dbReference type="PANTHER" id="PTHR10696">
    <property type="entry name" value="GAMMA-BUTYROBETAINE HYDROXYLASE-RELATED"/>
    <property type="match status" value="1"/>
</dbReference>
<feature type="domain" description="TauD/TfdA-like" evidence="5">
    <location>
        <begin position="15"/>
        <end position="237"/>
    </location>
</feature>
<dbReference type="Proteomes" id="UP000231019">
    <property type="component" value="Unassembled WGS sequence"/>
</dbReference>